<keyword evidence="2 5" id="KW-0812">Transmembrane</keyword>
<keyword evidence="4 5" id="KW-0472">Membrane</keyword>
<gene>
    <name evidence="6" type="ORF">EWE75_21070</name>
</gene>
<dbReference type="InterPro" id="IPR023352">
    <property type="entry name" value="MAPEG-like_dom_sf"/>
</dbReference>
<dbReference type="Gene3D" id="1.20.120.550">
    <property type="entry name" value="Membrane associated eicosanoid/glutathione metabolism-like domain"/>
    <property type="match status" value="1"/>
</dbReference>
<evidence type="ECO:0000313" key="7">
    <source>
        <dbReference type="Proteomes" id="UP000292085"/>
    </source>
</evidence>
<reference evidence="6 7" key="1">
    <citation type="submission" date="2019-02" db="EMBL/GenBank/DDBJ databases">
        <authorList>
            <person name="Li Y."/>
        </authorList>
    </citation>
    <scope>NUCLEOTIDE SEQUENCE [LARGE SCALE GENOMIC DNA]</scope>
    <source>
        <strain evidence="6 7">3-7</strain>
    </source>
</reference>
<accession>A0A4Q6XLG7</accession>
<comment type="caution">
    <text evidence="6">The sequence shown here is derived from an EMBL/GenBank/DDBJ whole genome shotgun (WGS) entry which is preliminary data.</text>
</comment>
<evidence type="ECO:0000256" key="5">
    <source>
        <dbReference type="SAM" id="Phobius"/>
    </source>
</evidence>
<feature type="transmembrane region" description="Helical" evidence="5">
    <location>
        <begin position="151"/>
        <end position="176"/>
    </location>
</feature>
<dbReference type="GO" id="GO:0045055">
    <property type="term" value="P:regulated exocytosis"/>
    <property type="evidence" value="ECO:0007669"/>
    <property type="project" value="TreeGrafter"/>
</dbReference>
<name>A0A4Q6XLG7_9SPHN</name>
<feature type="transmembrane region" description="Helical" evidence="5">
    <location>
        <begin position="54"/>
        <end position="72"/>
    </location>
</feature>
<evidence type="ECO:0000256" key="1">
    <source>
        <dbReference type="ARBA" id="ARBA00004370"/>
    </source>
</evidence>
<comment type="subcellular location">
    <subcellularLocation>
        <location evidence="1">Membrane</location>
    </subcellularLocation>
</comment>
<dbReference type="SUPFAM" id="SSF161084">
    <property type="entry name" value="MAPEG domain-like"/>
    <property type="match status" value="1"/>
</dbReference>
<dbReference type="AlphaFoldDB" id="A0A4Q6XLG7"/>
<dbReference type="OrthoDB" id="582367at2"/>
<dbReference type="GO" id="GO:0005765">
    <property type="term" value="C:lysosomal membrane"/>
    <property type="evidence" value="ECO:0007669"/>
    <property type="project" value="TreeGrafter"/>
</dbReference>
<feature type="transmembrane region" description="Helical" evidence="5">
    <location>
        <begin position="12"/>
        <end position="34"/>
    </location>
</feature>
<proteinExistence type="predicted"/>
<dbReference type="PANTHER" id="PTHR31004">
    <property type="entry name" value="TRANSMEMBRANE PROTEIN 79"/>
    <property type="match status" value="1"/>
</dbReference>
<evidence type="ECO:0000256" key="2">
    <source>
        <dbReference type="ARBA" id="ARBA00022692"/>
    </source>
</evidence>
<dbReference type="EMBL" id="SGIS01000049">
    <property type="protein sequence ID" value="RZF60803.1"/>
    <property type="molecule type" value="Genomic_DNA"/>
</dbReference>
<keyword evidence="7" id="KW-1185">Reference proteome</keyword>
<organism evidence="6 7">
    <name type="scientific">Sphingomonas populi</name>
    <dbReference type="NCBI Taxonomy" id="2484750"/>
    <lineage>
        <taxon>Bacteria</taxon>
        <taxon>Pseudomonadati</taxon>
        <taxon>Pseudomonadota</taxon>
        <taxon>Alphaproteobacteria</taxon>
        <taxon>Sphingomonadales</taxon>
        <taxon>Sphingomonadaceae</taxon>
        <taxon>Sphingomonas</taxon>
    </lineage>
</organism>
<dbReference type="PANTHER" id="PTHR31004:SF1">
    <property type="entry name" value="TRANSMEMBRANE PROTEIN 79"/>
    <property type="match status" value="1"/>
</dbReference>
<evidence type="ECO:0000256" key="4">
    <source>
        <dbReference type="ARBA" id="ARBA00023136"/>
    </source>
</evidence>
<sequence>MTEVGDFKQEQRGVALAMASALAIAILVLGIVAMTNATAETFVARLRFAIRADLFVIVWLAAAIANVARLRFFSERDIAGSSAEAGSGKVRIAGAILQNTFEQVGLAIVAHLIVAATFPRSSALIVALVCLFAIGRLLFWAGYKRGAKGRAFGFALTFYPTVLALLASATAILFAWTV</sequence>
<feature type="transmembrane region" description="Helical" evidence="5">
    <location>
        <begin position="92"/>
        <end position="116"/>
    </location>
</feature>
<feature type="transmembrane region" description="Helical" evidence="5">
    <location>
        <begin position="122"/>
        <end position="139"/>
    </location>
</feature>
<dbReference type="RefSeq" id="WP_130160066.1">
    <property type="nucleotide sequence ID" value="NZ_SGIS01000049.1"/>
</dbReference>
<dbReference type="InterPro" id="IPR001129">
    <property type="entry name" value="Membr-assoc_MAPEG"/>
</dbReference>
<dbReference type="Proteomes" id="UP000292085">
    <property type="component" value="Unassembled WGS sequence"/>
</dbReference>
<evidence type="ECO:0000313" key="6">
    <source>
        <dbReference type="EMBL" id="RZF60803.1"/>
    </source>
</evidence>
<protein>
    <submittedName>
        <fullName evidence="6">MAPEG family protein</fullName>
    </submittedName>
</protein>
<evidence type="ECO:0000256" key="3">
    <source>
        <dbReference type="ARBA" id="ARBA00022989"/>
    </source>
</evidence>
<keyword evidence="3 5" id="KW-1133">Transmembrane helix</keyword>
<dbReference type="Pfam" id="PF01124">
    <property type="entry name" value="MAPEG"/>
    <property type="match status" value="1"/>
</dbReference>